<dbReference type="GO" id="GO:0004181">
    <property type="term" value="F:metallocarboxypeptidase activity"/>
    <property type="evidence" value="ECO:0007669"/>
    <property type="project" value="InterPro"/>
</dbReference>
<dbReference type="Pfam" id="PF00246">
    <property type="entry name" value="Peptidase_M14"/>
    <property type="match status" value="1"/>
</dbReference>
<dbReference type="SUPFAM" id="SSF53187">
    <property type="entry name" value="Zn-dependent exopeptidases"/>
    <property type="match status" value="1"/>
</dbReference>
<evidence type="ECO:0000256" key="11">
    <source>
        <dbReference type="PROSITE-ProRule" id="PRU01379"/>
    </source>
</evidence>
<dbReference type="PRINTS" id="PR00765">
    <property type="entry name" value="CRBOXYPTASEA"/>
</dbReference>
<reference evidence="14" key="1">
    <citation type="submission" date="2017-01" db="EMBL/GenBank/DDBJ databases">
        <title>An insight into the sialome and mialome of the horn fly, Haematobia irritans.</title>
        <authorList>
            <person name="Breijo M."/>
            <person name="Boiani M."/>
            <person name="Ures X."/>
            <person name="Rocha S."/>
            <person name="Sequeira M."/>
            <person name="Ribeiro J.M."/>
        </authorList>
    </citation>
    <scope>NUCLEOTIDE SEQUENCE</scope>
</reference>
<evidence type="ECO:0000256" key="4">
    <source>
        <dbReference type="ARBA" id="ARBA00022670"/>
    </source>
</evidence>
<dbReference type="PANTHER" id="PTHR11705">
    <property type="entry name" value="PROTEASE FAMILY M14 CARBOXYPEPTIDASE A,B"/>
    <property type="match status" value="1"/>
</dbReference>
<name>A0A1L8EHX9_HAEIR</name>
<dbReference type="GO" id="GO:0006508">
    <property type="term" value="P:proteolysis"/>
    <property type="evidence" value="ECO:0007669"/>
    <property type="project" value="UniProtKB-KW"/>
</dbReference>
<keyword evidence="10" id="KW-1015">Disulfide bond</keyword>
<keyword evidence="7" id="KW-0378">Hydrolase</keyword>
<dbReference type="SUPFAM" id="SSF54897">
    <property type="entry name" value="Protease propeptides/inhibitors"/>
    <property type="match status" value="1"/>
</dbReference>
<dbReference type="EMBL" id="GFDG01000545">
    <property type="protein sequence ID" value="JAV18254.1"/>
    <property type="molecule type" value="Transcribed_RNA"/>
</dbReference>
<dbReference type="FunFam" id="3.40.630.10:FF:000001">
    <property type="entry name" value="Carboxypeptidase B"/>
    <property type="match status" value="1"/>
</dbReference>
<dbReference type="InterPro" id="IPR057246">
    <property type="entry name" value="CARBOXYPEPT_ZN_1"/>
</dbReference>
<dbReference type="AlphaFoldDB" id="A0A1L8EHX9"/>
<dbReference type="SMART" id="SM00631">
    <property type="entry name" value="Zn_pept"/>
    <property type="match status" value="1"/>
</dbReference>
<keyword evidence="3 14" id="KW-0121">Carboxypeptidase</keyword>
<organism evidence="14">
    <name type="scientific">Haematobia irritans</name>
    <name type="common">Horn fly</name>
    <name type="synonym">Conops irritans</name>
    <dbReference type="NCBI Taxonomy" id="7368"/>
    <lineage>
        <taxon>Eukaryota</taxon>
        <taxon>Metazoa</taxon>
        <taxon>Ecdysozoa</taxon>
        <taxon>Arthropoda</taxon>
        <taxon>Hexapoda</taxon>
        <taxon>Insecta</taxon>
        <taxon>Pterygota</taxon>
        <taxon>Neoptera</taxon>
        <taxon>Endopterygota</taxon>
        <taxon>Diptera</taxon>
        <taxon>Brachycera</taxon>
        <taxon>Muscomorpha</taxon>
        <taxon>Muscoidea</taxon>
        <taxon>Muscidae</taxon>
        <taxon>Haematobia</taxon>
    </lineage>
</organism>
<keyword evidence="5" id="KW-0479">Metal-binding</keyword>
<accession>A0A1L8EHX9</accession>
<dbReference type="PANTHER" id="PTHR11705:SF140">
    <property type="entry name" value="FI02848P-RELATED"/>
    <property type="match status" value="1"/>
</dbReference>
<dbReference type="InterPro" id="IPR000834">
    <property type="entry name" value="Peptidase_M14"/>
</dbReference>
<feature type="active site" description="Proton donor/acceptor" evidence="11">
    <location>
        <position position="381"/>
    </location>
</feature>
<evidence type="ECO:0000313" key="14">
    <source>
        <dbReference type="EMBL" id="JAV18254.1"/>
    </source>
</evidence>
<keyword evidence="4" id="KW-0645">Protease</keyword>
<evidence type="ECO:0000256" key="7">
    <source>
        <dbReference type="ARBA" id="ARBA00022801"/>
    </source>
</evidence>
<keyword evidence="9" id="KW-0482">Metalloprotease</keyword>
<evidence type="ECO:0000256" key="3">
    <source>
        <dbReference type="ARBA" id="ARBA00022645"/>
    </source>
</evidence>
<dbReference type="PROSITE" id="PS00132">
    <property type="entry name" value="CARBOXYPEPT_ZN_1"/>
    <property type="match status" value="1"/>
</dbReference>
<comment type="cofactor">
    <cofactor evidence="1">
        <name>Zn(2+)</name>
        <dbReference type="ChEBI" id="CHEBI:29105"/>
    </cofactor>
</comment>
<evidence type="ECO:0000256" key="1">
    <source>
        <dbReference type="ARBA" id="ARBA00001947"/>
    </source>
</evidence>
<dbReference type="Pfam" id="PF02244">
    <property type="entry name" value="Propep_M14"/>
    <property type="match status" value="1"/>
</dbReference>
<dbReference type="GO" id="GO:0005615">
    <property type="term" value="C:extracellular space"/>
    <property type="evidence" value="ECO:0007669"/>
    <property type="project" value="TreeGrafter"/>
</dbReference>
<evidence type="ECO:0000256" key="8">
    <source>
        <dbReference type="ARBA" id="ARBA00022833"/>
    </source>
</evidence>
<feature type="domain" description="Peptidase M14" evidence="13">
    <location>
        <begin position="122"/>
        <end position="414"/>
    </location>
</feature>
<dbReference type="PROSITE" id="PS52035">
    <property type="entry name" value="PEPTIDASE_M14"/>
    <property type="match status" value="1"/>
</dbReference>
<evidence type="ECO:0000256" key="10">
    <source>
        <dbReference type="ARBA" id="ARBA00023157"/>
    </source>
</evidence>
<protein>
    <submittedName>
        <fullName evidence="14">Putative carboxypeptidase b</fullName>
    </submittedName>
</protein>
<comment type="similarity">
    <text evidence="2 11">Belongs to the peptidase M14 family.</text>
</comment>
<evidence type="ECO:0000256" key="5">
    <source>
        <dbReference type="ARBA" id="ARBA00022723"/>
    </source>
</evidence>
<dbReference type="CDD" id="cd03860">
    <property type="entry name" value="M14_CP_A-B_like"/>
    <property type="match status" value="1"/>
</dbReference>
<proteinExistence type="inferred from homology"/>
<keyword evidence="6 12" id="KW-0732">Signal</keyword>
<dbReference type="Gene3D" id="3.30.70.340">
    <property type="entry name" value="Metallocarboxypeptidase-like"/>
    <property type="match status" value="1"/>
</dbReference>
<evidence type="ECO:0000259" key="13">
    <source>
        <dbReference type="PROSITE" id="PS52035"/>
    </source>
</evidence>
<evidence type="ECO:0000256" key="6">
    <source>
        <dbReference type="ARBA" id="ARBA00022729"/>
    </source>
</evidence>
<evidence type="ECO:0000256" key="2">
    <source>
        <dbReference type="ARBA" id="ARBA00005988"/>
    </source>
</evidence>
<feature type="chain" id="PRO_5012476583" evidence="12">
    <location>
        <begin position="20"/>
        <end position="418"/>
    </location>
</feature>
<evidence type="ECO:0000256" key="12">
    <source>
        <dbReference type="SAM" id="SignalP"/>
    </source>
</evidence>
<dbReference type="Gene3D" id="3.40.630.10">
    <property type="entry name" value="Zn peptidases"/>
    <property type="match status" value="1"/>
</dbReference>
<evidence type="ECO:0000256" key="9">
    <source>
        <dbReference type="ARBA" id="ARBA00023049"/>
    </source>
</evidence>
<dbReference type="InterPro" id="IPR003146">
    <property type="entry name" value="M14A_act_pep"/>
</dbReference>
<sequence length="418" mass="46592">MFFKIVLSVLFCSIALAAGESYEGFKVYDINAKNAFEKEVLYRLESNEKYDFFVLPKIIGQAARVMVQPEDQVEFETILNKFSIDFSVVNENFGETVEFERAQNQFLRTVLDTSDSRISFASFQRYADIVNYLNQLAKSYPSRVIVKTLGKTYENRELKAITISNGDGVANKKVILVDAGIHAREWIAPAGALYLIQELVENFSANSHLLKDYDWVVVPVANPDGYEYTHTSTRMWRKTRKPSSSTCYGTDGNRNFDFHWGEVGASSLSCADTFKGTTAFSEPETQILRDLMLSLTGRAKMYLTLHSYGNYLLYPWGYTSALPDTWRDIDEIAQTGAAAIKAATGTKYTVGSSTNVLYAAAGGSDDYAYAVAKIPISITMELPAGGTGFDPKPAQIQPFVSETWVGIKAMAEKLISKY</sequence>
<dbReference type="InterPro" id="IPR036990">
    <property type="entry name" value="M14A-like_propep"/>
</dbReference>
<feature type="signal peptide" evidence="12">
    <location>
        <begin position="1"/>
        <end position="19"/>
    </location>
</feature>
<keyword evidence="8" id="KW-0862">Zinc</keyword>
<dbReference type="GO" id="GO:0008270">
    <property type="term" value="F:zinc ion binding"/>
    <property type="evidence" value="ECO:0007669"/>
    <property type="project" value="InterPro"/>
</dbReference>